<reference evidence="16 17" key="1">
    <citation type="submission" date="2016-10" db="EMBL/GenBank/DDBJ databases">
        <authorList>
            <person name="de Groot N.N."/>
        </authorList>
    </citation>
    <scope>NUCLEOTIDE SEQUENCE [LARGE SCALE GENOMIC DNA]</scope>
    <source>
        <strain evidence="16 17">CGMCC 4.6945</strain>
    </source>
</reference>
<keyword evidence="10" id="KW-0482">Metalloprotease</keyword>
<feature type="compositionally biased region" description="Pro residues" evidence="12">
    <location>
        <begin position="1"/>
        <end position="13"/>
    </location>
</feature>
<proteinExistence type="inferred from homology"/>
<keyword evidence="8" id="KW-0862">Zinc</keyword>
<dbReference type="SUPFAM" id="SSF54631">
    <property type="entry name" value="CBS-domain pair"/>
    <property type="match status" value="1"/>
</dbReference>
<accession>A0A1I0ZTU1</accession>
<evidence type="ECO:0000259" key="15">
    <source>
        <dbReference type="Pfam" id="PF02163"/>
    </source>
</evidence>
<evidence type="ECO:0000256" key="2">
    <source>
        <dbReference type="ARBA" id="ARBA00004141"/>
    </source>
</evidence>
<evidence type="ECO:0000256" key="8">
    <source>
        <dbReference type="ARBA" id="ARBA00022833"/>
    </source>
</evidence>
<feature type="domain" description="CBS" evidence="14">
    <location>
        <begin position="276"/>
        <end position="322"/>
    </location>
</feature>
<evidence type="ECO:0000256" key="4">
    <source>
        <dbReference type="ARBA" id="ARBA00022670"/>
    </source>
</evidence>
<protein>
    <submittedName>
        <fullName evidence="16">Zn-dependent protease (Includes SpoIVFB)</fullName>
    </submittedName>
</protein>
<feature type="transmembrane region" description="Helical" evidence="13">
    <location>
        <begin position="130"/>
        <end position="155"/>
    </location>
</feature>
<keyword evidence="4 16" id="KW-0645">Protease</keyword>
<name>A0A1I0ZTU1_9CELL</name>
<dbReference type="GO" id="GO:0006508">
    <property type="term" value="P:proteolysis"/>
    <property type="evidence" value="ECO:0007669"/>
    <property type="project" value="UniProtKB-KW"/>
</dbReference>
<evidence type="ECO:0000256" key="13">
    <source>
        <dbReference type="SAM" id="Phobius"/>
    </source>
</evidence>
<feature type="domain" description="Peptidase M50" evidence="15">
    <location>
        <begin position="163"/>
        <end position="216"/>
    </location>
</feature>
<evidence type="ECO:0000256" key="5">
    <source>
        <dbReference type="ARBA" id="ARBA00022692"/>
    </source>
</evidence>
<comment type="cofactor">
    <cofactor evidence="1">
        <name>Zn(2+)</name>
        <dbReference type="ChEBI" id="CHEBI:29105"/>
    </cofactor>
</comment>
<dbReference type="GO" id="GO:0008237">
    <property type="term" value="F:metallopeptidase activity"/>
    <property type="evidence" value="ECO:0007669"/>
    <property type="project" value="UniProtKB-KW"/>
</dbReference>
<organism evidence="16 17">
    <name type="scientific">Cellulomonas marina</name>
    <dbReference type="NCBI Taxonomy" id="988821"/>
    <lineage>
        <taxon>Bacteria</taxon>
        <taxon>Bacillati</taxon>
        <taxon>Actinomycetota</taxon>
        <taxon>Actinomycetes</taxon>
        <taxon>Micrococcales</taxon>
        <taxon>Cellulomonadaceae</taxon>
        <taxon>Cellulomonas</taxon>
    </lineage>
</organism>
<evidence type="ECO:0000256" key="3">
    <source>
        <dbReference type="ARBA" id="ARBA00007931"/>
    </source>
</evidence>
<dbReference type="Pfam" id="PF02163">
    <property type="entry name" value="Peptidase_M50"/>
    <property type="match status" value="2"/>
</dbReference>
<dbReference type="InterPro" id="IPR046342">
    <property type="entry name" value="CBS_dom_sf"/>
</dbReference>
<gene>
    <name evidence="16" type="ORF">SAMN05421867_11243</name>
</gene>
<evidence type="ECO:0000256" key="9">
    <source>
        <dbReference type="ARBA" id="ARBA00022989"/>
    </source>
</evidence>
<dbReference type="GO" id="GO:0016020">
    <property type="term" value="C:membrane"/>
    <property type="evidence" value="ECO:0007669"/>
    <property type="project" value="UniProtKB-SubCell"/>
</dbReference>
<dbReference type="AlphaFoldDB" id="A0A1I0ZTU1"/>
<feature type="region of interest" description="Disordered" evidence="12">
    <location>
        <begin position="1"/>
        <end position="23"/>
    </location>
</feature>
<evidence type="ECO:0000256" key="6">
    <source>
        <dbReference type="ARBA" id="ARBA00022723"/>
    </source>
</evidence>
<evidence type="ECO:0000256" key="10">
    <source>
        <dbReference type="ARBA" id="ARBA00023049"/>
    </source>
</evidence>
<dbReference type="Proteomes" id="UP000199012">
    <property type="component" value="Unassembled WGS sequence"/>
</dbReference>
<feature type="transmembrane region" description="Helical" evidence="13">
    <location>
        <begin position="70"/>
        <end position="89"/>
    </location>
</feature>
<dbReference type="Pfam" id="PF00571">
    <property type="entry name" value="CBS"/>
    <property type="match status" value="1"/>
</dbReference>
<keyword evidence="9 13" id="KW-1133">Transmembrane helix</keyword>
<evidence type="ECO:0000256" key="12">
    <source>
        <dbReference type="SAM" id="MobiDB-lite"/>
    </source>
</evidence>
<dbReference type="RefSeq" id="WP_239078788.1">
    <property type="nucleotide sequence ID" value="NZ_BONM01000009.1"/>
</dbReference>
<evidence type="ECO:0000259" key="14">
    <source>
        <dbReference type="Pfam" id="PF00571"/>
    </source>
</evidence>
<evidence type="ECO:0000313" key="17">
    <source>
        <dbReference type="Proteomes" id="UP000199012"/>
    </source>
</evidence>
<sequence length="395" mass="39263">MSDPVSAPPPPSAARPVAAPGRTGTRSPGWVLGRVAGAPVVLAPSSVVAALVLAVVFLPVVGSQFPGLGVGAYGIALVFTVLLFASVLVHELAHGFVARSRGQQPHEFVLTLWGGHTSFGGASPTPLTSALVAVAGPAANLVLAGVGFAGASLVAPGGVADLLLWGLGVANAFVALFNLLPGLPLDGGRVVEAAVWGAVHDRSTGTRVAAWAGVVLAVGVPVWVLGGPLLRGERPSLLGAVWSCLLGAHLFQGARDALAADRWERRRDALRLEAVVRPAVTVPAGASVAHAVGTAAAAGAGEIVVLDEAGRPVGRVRRPDALAVPPAAAATTPVSAVTAALPAGAAVDGRLAGPALMRALVAACEHSDVAVAVVDGRVVGLVSAVDVVAHLRART</sequence>
<feature type="transmembrane region" description="Helical" evidence="13">
    <location>
        <begin position="208"/>
        <end position="230"/>
    </location>
</feature>
<feature type="transmembrane region" description="Helical" evidence="13">
    <location>
        <begin position="36"/>
        <end position="58"/>
    </location>
</feature>
<dbReference type="PANTHER" id="PTHR39188:SF3">
    <property type="entry name" value="STAGE IV SPORULATION PROTEIN FB"/>
    <property type="match status" value="1"/>
</dbReference>
<evidence type="ECO:0000313" key="16">
    <source>
        <dbReference type="EMBL" id="SFB27623.1"/>
    </source>
</evidence>
<keyword evidence="11 13" id="KW-0472">Membrane</keyword>
<dbReference type="InterPro" id="IPR008915">
    <property type="entry name" value="Peptidase_M50"/>
</dbReference>
<dbReference type="GO" id="GO:0046872">
    <property type="term" value="F:metal ion binding"/>
    <property type="evidence" value="ECO:0007669"/>
    <property type="project" value="UniProtKB-KW"/>
</dbReference>
<dbReference type="EMBL" id="FOKA01000012">
    <property type="protein sequence ID" value="SFB27623.1"/>
    <property type="molecule type" value="Genomic_DNA"/>
</dbReference>
<dbReference type="STRING" id="988821.SAMN05421867_11243"/>
<dbReference type="Gene3D" id="3.10.580.10">
    <property type="entry name" value="CBS-domain"/>
    <property type="match status" value="1"/>
</dbReference>
<evidence type="ECO:0000256" key="11">
    <source>
        <dbReference type="ARBA" id="ARBA00023136"/>
    </source>
</evidence>
<comment type="similarity">
    <text evidence="3">Belongs to the peptidase M50B family.</text>
</comment>
<keyword evidence="5 13" id="KW-0812">Transmembrane</keyword>
<evidence type="ECO:0000256" key="1">
    <source>
        <dbReference type="ARBA" id="ARBA00001947"/>
    </source>
</evidence>
<feature type="domain" description="Peptidase M50" evidence="15">
    <location>
        <begin position="79"/>
        <end position="151"/>
    </location>
</feature>
<dbReference type="PANTHER" id="PTHR39188">
    <property type="entry name" value="MEMBRANE-ASSOCIATED ZINC METALLOPROTEASE M50B"/>
    <property type="match status" value="1"/>
</dbReference>
<keyword evidence="6" id="KW-0479">Metal-binding</keyword>
<evidence type="ECO:0000256" key="7">
    <source>
        <dbReference type="ARBA" id="ARBA00022801"/>
    </source>
</evidence>
<feature type="transmembrane region" description="Helical" evidence="13">
    <location>
        <begin position="162"/>
        <end position="180"/>
    </location>
</feature>
<keyword evidence="17" id="KW-1185">Reference proteome</keyword>
<dbReference type="InterPro" id="IPR000644">
    <property type="entry name" value="CBS_dom"/>
</dbReference>
<keyword evidence="7" id="KW-0378">Hydrolase</keyword>
<comment type="subcellular location">
    <subcellularLocation>
        <location evidence="2">Membrane</location>
        <topology evidence="2">Multi-pass membrane protein</topology>
    </subcellularLocation>
</comment>